<dbReference type="AlphaFoldDB" id="A0A1G7U374"/>
<dbReference type="Gene3D" id="1.25.40.390">
    <property type="match status" value="1"/>
</dbReference>
<dbReference type="EMBL" id="FNCW01000001">
    <property type="protein sequence ID" value="SDG41844.1"/>
    <property type="molecule type" value="Genomic_DNA"/>
</dbReference>
<dbReference type="STRING" id="470826.SAMN04488027_101217"/>
<protein>
    <submittedName>
        <fullName evidence="1">Starch-binding associating with outer membrane</fullName>
    </submittedName>
</protein>
<dbReference type="SUPFAM" id="SSF48452">
    <property type="entry name" value="TPR-like"/>
    <property type="match status" value="1"/>
</dbReference>
<dbReference type="Proteomes" id="UP000199296">
    <property type="component" value="Unassembled WGS sequence"/>
</dbReference>
<reference evidence="1 2" key="1">
    <citation type="submission" date="2016-10" db="EMBL/GenBank/DDBJ databases">
        <authorList>
            <person name="de Groot N.N."/>
        </authorList>
    </citation>
    <scope>NUCLEOTIDE SEQUENCE [LARGE SCALE GENOMIC DNA]</scope>
    <source>
        <strain evidence="1 2">DSM 19803</strain>
    </source>
</reference>
<organism evidence="1 2">
    <name type="scientific">Psychroflexus sediminis</name>
    <dbReference type="NCBI Taxonomy" id="470826"/>
    <lineage>
        <taxon>Bacteria</taxon>
        <taxon>Pseudomonadati</taxon>
        <taxon>Bacteroidota</taxon>
        <taxon>Flavobacteriia</taxon>
        <taxon>Flavobacteriales</taxon>
        <taxon>Flavobacteriaceae</taxon>
        <taxon>Psychroflexus</taxon>
    </lineage>
</organism>
<dbReference type="RefSeq" id="WP_093364489.1">
    <property type="nucleotide sequence ID" value="NZ_FNCW01000001.1"/>
</dbReference>
<dbReference type="InterPro" id="IPR011990">
    <property type="entry name" value="TPR-like_helical_dom_sf"/>
</dbReference>
<dbReference type="InterPro" id="IPR041662">
    <property type="entry name" value="SusD-like_2"/>
</dbReference>
<proteinExistence type="predicted"/>
<accession>A0A1G7U374</accession>
<dbReference type="Pfam" id="PF12771">
    <property type="entry name" value="SusD-like_2"/>
    <property type="match status" value="1"/>
</dbReference>
<evidence type="ECO:0000313" key="2">
    <source>
        <dbReference type="Proteomes" id="UP000199296"/>
    </source>
</evidence>
<sequence length="479" mass="53229">MKKYIISFLTLSLLFSCASDEKYERLNIDPKNPVEVSEDFLFTSATVSLSDFMASPNVNINIFRFISQYLTATTYVDEPNYDLTNRNIPQSQWSELYRDVLLDLEDAKSNVNTNELLTQGEKDARIGQIEVLQVYTYQVLADTFGNIPYTEALEANDGNFLPAYDSAEELIYEDLIKRLQTASGLLSSGQGFSGADVIYGGDMNKWMKFNNSLQLRLAMRISDSNPGLSQSAAEDAASKGVLTGNEDNALLNYQSSPPNTNPLWEDLVQSGRSDYVAANTIVDIMNDLEDPRRMYYFDENLGAGVYEGGIYGAQNPFSGSTHIGESFKNPTHPGILLDFAEVSFHLATASELNYNVFGDAMTHYNNGITASMNYAGIEDPTVISAYLTKPDVVYNSVNSNALIGTQFWIAMFDNPLEGWSVWRKYDEPSLNLPGSTGNPVPLRYTYPINEQNLNEANYQAASQAIGGDTQQTALFWDVN</sequence>
<evidence type="ECO:0000313" key="1">
    <source>
        <dbReference type="EMBL" id="SDG41844.1"/>
    </source>
</evidence>
<name>A0A1G7U374_9FLAO</name>
<keyword evidence="2" id="KW-1185">Reference proteome</keyword>
<dbReference type="PROSITE" id="PS51257">
    <property type="entry name" value="PROKAR_LIPOPROTEIN"/>
    <property type="match status" value="1"/>
</dbReference>
<dbReference type="OrthoDB" id="725917at2"/>
<gene>
    <name evidence="1" type="ORF">SAMN04488027_101217</name>
</gene>